<comment type="caution">
    <text evidence="1">The sequence shown here is derived from an EMBL/GenBank/DDBJ whole genome shotgun (WGS) entry which is preliminary data.</text>
</comment>
<evidence type="ECO:0000313" key="1">
    <source>
        <dbReference type="EMBL" id="GAA0139853.1"/>
    </source>
</evidence>
<dbReference type="InterPro" id="IPR043128">
    <property type="entry name" value="Rev_trsase/Diguanyl_cyclase"/>
</dbReference>
<accession>A0AAV3NLI7</accession>
<gene>
    <name evidence="1" type="ORF">LIER_01320</name>
</gene>
<proteinExistence type="predicted"/>
<protein>
    <submittedName>
        <fullName evidence="1">Uncharacterized protein</fullName>
    </submittedName>
</protein>
<dbReference type="SUPFAM" id="SSF56672">
    <property type="entry name" value="DNA/RNA polymerases"/>
    <property type="match status" value="1"/>
</dbReference>
<evidence type="ECO:0000313" key="2">
    <source>
        <dbReference type="Proteomes" id="UP001454036"/>
    </source>
</evidence>
<sequence length="117" mass="13254">MPKPRNVHELKRLQGKLAYLRRFISNLAGKYQPFNKLMKKGLALSIAYPGKEVSIPVCQRRYFRQMLLRCLSSTEAAQSVAEAHVGEVYHSGAYLMSCSEGKQVGPINGGYLKRYYP</sequence>
<dbReference type="EMBL" id="BAABME010000125">
    <property type="protein sequence ID" value="GAA0139853.1"/>
    <property type="molecule type" value="Genomic_DNA"/>
</dbReference>
<dbReference type="Gene3D" id="3.30.70.270">
    <property type="match status" value="1"/>
</dbReference>
<name>A0AAV3NLI7_LITER</name>
<dbReference type="Proteomes" id="UP001454036">
    <property type="component" value="Unassembled WGS sequence"/>
</dbReference>
<dbReference type="AlphaFoldDB" id="A0AAV3NLI7"/>
<dbReference type="InterPro" id="IPR043502">
    <property type="entry name" value="DNA/RNA_pol_sf"/>
</dbReference>
<keyword evidence="2" id="KW-1185">Reference proteome</keyword>
<reference evidence="1 2" key="1">
    <citation type="submission" date="2024-01" db="EMBL/GenBank/DDBJ databases">
        <title>The complete chloroplast genome sequence of Lithospermum erythrorhizon: insights into the phylogenetic relationship among Boraginaceae species and the maternal lineages of purple gromwells.</title>
        <authorList>
            <person name="Okada T."/>
            <person name="Watanabe K."/>
        </authorList>
    </citation>
    <scope>NUCLEOTIDE SEQUENCE [LARGE SCALE GENOMIC DNA]</scope>
</reference>
<organism evidence="1 2">
    <name type="scientific">Lithospermum erythrorhizon</name>
    <name type="common">Purple gromwell</name>
    <name type="synonym">Lithospermum officinale var. erythrorhizon</name>
    <dbReference type="NCBI Taxonomy" id="34254"/>
    <lineage>
        <taxon>Eukaryota</taxon>
        <taxon>Viridiplantae</taxon>
        <taxon>Streptophyta</taxon>
        <taxon>Embryophyta</taxon>
        <taxon>Tracheophyta</taxon>
        <taxon>Spermatophyta</taxon>
        <taxon>Magnoliopsida</taxon>
        <taxon>eudicotyledons</taxon>
        <taxon>Gunneridae</taxon>
        <taxon>Pentapetalae</taxon>
        <taxon>asterids</taxon>
        <taxon>lamiids</taxon>
        <taxon>Boraginales</taxon>
        <taxon>Boraginaceae</taxon>
        <taxon>Boraginoideae</taxon>
        <taxon>Lithospermeae</taxon>
        <taxon>Lithospermum</taxon>
    </lineage>
</organism>